<reference evidence="2 3" key="1">
    <citation type="submission" date="2021-06" db="EMBL/GenBank/DDBJ databases">
        <authorList>
            <person name="Palmer J.M."/>
        </authorList>
    </citation>
    <scope>NUCLEOTIDE SEQUENCE [LARGE SCALE GENOMIC DNA]</scope>
    <source>
        <strain evidence="2 3">CL_MEX2019</strain>
        <tissue evidence="2">Muscle</tissue>
    </source>
</reference>
<keyword evidence="3" id="KW-1185">Reference proteome</keyword>
<feature type="region of interest" description="Disordered" evidence="1">
    <location>
        <begin position="30"/>
        <end position="101"/>
    </location>
</feature>
<evidence type="ECO:0000313" key="3">
    <source>
        <dbReference type="Proteomes" id="UP001352852"/>
    </source>
</evidence>
<proteinExistence type="predicted"/>
<accession>A0ABU7F369</accession>
<gene>
    <name evidence="2" type="ORF">CHARACLAT_012938</name>
</gene>
<feature type="compositionally biased region" description="Basic and acidic residues" evidence="1">
    <location>
        <begin position="88"/>
        <end position="101"/>
    </location>
</feature>
<feature type="non-terminal residue" evidence="2">
    <location>
        <position position="101"/>
    </location>
</feature>
<dbReference type="EMBL" id="JAHUTJ010074686">
    <property type="protein sequence ID" value="MED6293677.1"/>
    <property type="molecule type" value="Genomic_DNA"/>
</dbReference>
<evidence type="ECO:0000256" key="1">
    <source>
        <dbReference type="SAM" id="MobiDB-lite"/>
    </source>
</evidence>
<dbReference type="Proteomes" id="UP001352852">
    <property type="component" value="Unassembled WGS sequence"/>
</dbReference>
<evidence type="ECO:0000313" key="2">
    <source>
        <dbReference type="EMBL" id="MED6293677.1"/>
    </source>
</evidence>
<comment type="caution">
    <text evidence="2">The sequence shown here is derived from an EMBL/GenBank/DDBJ whole genome shotgun (WGS) entry which is preliminary data.</text>
</comment>
<sequence length="101" mass="11167">MDNKEFNQMPGPLKNDSDLREINLKLSKASGRLVDGGITDGESMQKEPNRLSTGEPKPERVLSEGKKTPSGIEKPLNQAAPTPSNMEIRQRQPTRETTGHK</sequence>
<feature type="compositionally biased region" description="Basic and acidic residues" evidence="1">
    <location>
        <begin position="56"/>
        <end position="67"/>
    </location>
</feature>
<protein>
    <submittedName>
        <fullName evidence="2">Uncharacterized protein</fullName>
    </submittedName>
</protein>
<name>A0ABU7F369_9TELE</name>
<organism evidence="2 3">
    <name type="scientific">Characodon lateralis</name>
    <dbReference type="NCBI Taxonomy" id="208331"/>
    <lineage>
        <taxon>Eukaryota</taxon>
        <taxon>Metazoa</taxon>
        <taxon>Chordata</taxon>
        <taxon>Craniata</taxon>
        <taxon>Vertebrata</taxon>
        <taxon>Euteleostomi</taxon>
        <taxon>Actinopterygii</taxon>
        <taxon>Neopterygii</taxon>
        <taxon>Teleostei</taxon>
        <taxon>Neoteleostei</taxon>
        <taxon>Acanthomorphata</taxon>
        <taxon>Ovalentaria</taxon>
        <taxon>Atherinomorphae</taxon>
        <taxon>Cyprinodontiformes</taxon>
        <taxon>Goodeidae</taxon>
        <taxon>Characodon</taxon>
    </lineage>
</organism>